<sequence>MSVSEDVFLLVVDAVAARHPRCLRAMALASRKAHELIKMRWFRVLCVQDAPRSALYHRMAGARAGWSLTGFPLVTYSRFVELLRDRAEEVRAVRHLHIAVSTADAFARVFEGCPNLVALWLDHSLPRAMAAGILGLKELRELTIPMGCLVQATSVVLPSVTRIHFRARPADRDPPPARAGRFPQPDARRVRERASATARAAGRRLERGPARVGPDWDWLKRAAPGWNAWSTVEDESDVIWDQWTMLDAVLDARKLGRLRHSVVSNYPLYHSPALRRPTSVSRGF</sequence>
<accession>A0A8H6X9L4</accession>
<evidence type="ECO:0000313" key="2">
    <source>
        <dbReference type="EMBL" id="KAF7336606.1"/>
    </source>
</evidence>
<protein>
    <submittedName>
        <fullName evidence="2">Uncharacterized protein</fullName>
    </submittedName>
</protein>
<evidence type="ECO:0000256" key="1">
    <source>
        <dbReference type="SAM" id="MobiDB-lite"/>
    </source>
</evidence>
<name>A0A8H6X9L4_9AGAR</name>
<reference evidence="2" key="1">
    <citation type="submission" date="2020-05" db="EMBL/GenBank/DDBJ databases">
        <title>Mycena genomes resolve the evolution of fungal bioluminescence.</title>
        <authorList>
            <person name="Tsai I.J."/>
        </authorList>
    </citation>
    <scope>NUCLEOTIDE SEQUENCE</scope>
    <source>
        <strain evidence="2">160909Yilan</strain>
    </source>
</reference>
<evidence type="ECO:0000313" key="3">
    <source>
        <dbReference type="Proteomes" id="UP000623467"/>
    </source>
</evidence>
<gene>
    <name evidence="2" type="ORF">MSAN_02292800</name>
</gene>
<dbReference type="AlphaFoldDB" id="A0A8H6X9L4"/>
<keyword evidence="3" id="KW-1185">Reference proteome</keyword>
<dbReference type="EMBL" id="JACAZH010000036">
    <property type="protein sequence ID" value="KAF7336606.1"/>
    <property type="molecule type" value="Genomic_DNA"/>
</dbReference>
<proteinExistence type="predicted"/>
<dbReference type="Proteomes" id="UP000623467">
    <property type="component" value="Unassembled WGS sequence"/>
</dbReference>
<comment type="caution">
    <text evidence="2">The sequence shown here is derived from an EMBL/GenBank/DDBJ whole genome shotgun (WGS) entry which is preliminary data.</text>
</comment>
<organism evidence="2 3">
    <name type="scientific">Mycena sanguinolenta</name>
    <dbReference type="NCBI Taxonomy" id="230812"/>
    <lineage>
        <taxon>Eukaryota</taxon>
        <taxon>Fungi</taxon>
        <taxon>Dikarya</taxon>
        <taxon>Basidiomycota</taxon>
        <taxon>Agaricomycotina</taxon>
        <taxon>Agaricomycetes</taxon>
        <taxon>Agaricomycetidae</taxon>
        <taxon>Agaricales</taxon>
        <taxon>Marasmiineae</taxon>
        <taxon>Mycenaceae</taxon>
        <taxon>Mycena</taxon>
    </lineage>
</organism>
<feature type="region of interest" description="Disordered" evidence="1">
    <location>
        <begin position="168"/>
        <end position="208"/>
    </location>
</feature>